<dbReference type="EMBL" id="JBHFAB010000017">
    <property type="protein sequence ID" value="MFC1419326.1"/>
    <property type="molecule type" value="Genomic_DNA"/>
</dbReference>
<accession>A0ABV6VZZ3</accession>
<comment type="caution">
    <text evidence="3">The sequence shown here is derived from an EMBL/GenBank/DDBJ whole genome shotgun (WGS) entry which is preliminary data.</text>
</comment>
<name>A0ABV6VZZ3_9ACTN</name>
<proteinExistence type="predicted"/>
<keyword evidence="2" id="KW-0732">Signal</keyword>
<feature type="compositionally biased region" description="Low complexity" evidence="1">
    <location>
        <begin position="60"/>
        <end position="71"/>
    </location>
</feature>
<organism evidence="3 4">
    <name type="scientific">Streptacidiphilus cavernicola</name>
    <dbReference type="NCBI Taxonomy" id="3342716"/>
    <lineage>
        <taxon>Bacteria</taxon>
        <taxon>Bacillati</taxon>
        <taxon>Actinomycetota</taxon>
        <taxon>Actinomycetes</taxon>
        <taxon>Kitasatosporales</taxon>
        <taxon>Streptomycetaceae</taxon>
        <taxon>Streptacidiphilus</taxon>
    </lineage>
</organism>
<feature type="chain" id="PRO_5047538535" description="Secreted protein" evidence="2">
    <location>
        <begin position="30"/>
        <end position="170"/>
    </location>
</feature>
<evidence type="ECO:0000313" key="4">
    <source>
        <dbReference type="Proteomes" id="UP001592531"/>
    </source>
</evidence>
<feature type="signal peptide" evidence="2">
    <location>
        <begin position="1"/>
        <end position="29"/>
    </location>
</feature>
<feature type="compositionally biased region" description="Low complexity" evidence="1">
    <location>
        <begin position="81"/>
        <end position="90"/>
    </location>
</feature>
<evidence type="ECO:0008006" key="5">
    <source>
        <dbReference type="Google" id="ProtNLM"/>
    </source>
</evidence>
<keyword evidence="4" id="KW-1185">Reference proteome</keyword>
<evidence type="ECO:0000256" key="1">
    <source>
        <dbReference type="SAM" id="MobiDB-lite"/>
    </source>
</evidence>
<evidence type="ECO:0000256" key="2">
    <source>
        <dbReference type="SAM" id="SignalP"/>
    </source>
</evidence>
<gene>
    <name evidence="3" type="ORF">ACEZDE_22210</name>
</gene>
<dbReference type="RefSeq" id="WP_380538640.1">
    <property type="nucleotide sequence ID" value="NZ_JBHFAB010000017.1"/>
</dbReference>
<sequence length="170" mass="17126">MGLVRAGAWAAATAAAVSVSWFGVHSVLADDSAGQPQTLVVAVTVPATVPPPPPPTSIGTPAQTPSASPTPDAGPTAARTAHAQPSGPAAPAAPPASPSEAVQSFTRPGGLIVVAMGATSAHLVTATPDPGWSVHTWSQPTWLRVDFEKDDGTDSVFYVTWNGHPPTVQT</sequence>
<protein>
    <recommendedName>
        <fullName evidence="5">Secreted protein</fullName>
    </recommendedName>
</protein>
<dbReference type="Proteomes" id="UP001592531">
    <property type="component" value="Unassembled WGS sequence"/>
</dbReference>
<feature type="region of interest" description="Disordered" evidence="1">
    <location>
        <begin position="50"/>
        <end position="103"/>
    </location>
</feature>
<reference evidence="3 4" key="1">
    <citation type="submission" date="2024-09" db="EMBL/GenBank/DDBJ databases">
        <authorList>
            <person name="Lee S.D."/>
        </authorList>
    </citation>
    <scope>NUCLEOTIDE SEQUENCE [LARGE SCALE GENOMIC DNA]</scope>
    <source>
        <strain evidence="3 4">N8-3</strain>
    </source>
</reference>
<evidence type="ECO:0000313" key="3">
    <source>
        <dbReference type="EMBL" id="MFC1419326.1"/>
    </source>
</evidence>